<dbReference type="GO" id="GO:0009408">
    <property type="term" value="P:response to heat"/>
    <property type="evidence" value="ECO:0007669"/>
    <property type="project" value="InterPro"/>
</dbReference>
<feature type="binding site" evidence="14">
    <location>
        <position position="156"/>
    </location>
    <ligand>
        <name>Zn(2+)</name>
        <dbReference type="ChEBI" id="CHEBI:29105"/>
        <label>1</label>
    </ligand>
</feature>
<keyword evidence="9 14" id="KW-0346">Stress response</keyword>
<comment type="similarity">
    <text evidence="12 14">Belongs to the DnaJ family.</text>
</comment>
<dbReference type="NCBIfam" id="NF008035">
    <property type="entry name" value="PRK10767.1"/>
    <property type="match status" value="1"/>
</dbReference>
<dbReference type="InterPro" id="IPR001623">
    <property type="entry name" value="DnaJ_domain"/>
</dbReference>
<dbReference type="FunFam" id="2.60.260.20:FF:000004">
    <property type="entry name" value="Molecular chaperone DnaJ"/>
    <property type="match status" value="1"/>
</dbReference>
<dbReference type="KEGG" id="mcun:NCTC10297_00418"/>
<evidence type="ECO:0000256" key="3">
    <source>
        <dbReference type="ARBA" id="ARBA00022490"/>
    </source>
</evidence>
<sequence>MSNDFYSTLGVSRSADEKEIKKAFRKLAMKYHPDRNPDNPEAEEKLKEATKAYETLSDPEKRATYDRVGHAAYEQGMGAGGFGGGGFGGFGGGDFNDIFGDLFGQAFGGGFGGGSSRRQARQGANLLYNISLTLEEAVKGCKKQITYQTSVACGSCHGKGAAKDSDIVTCGSCHGQGQVRMQQGFFVMQQTCPDCQGTGKQIKTPCPDCHGVGKKQEQQTLEISIPAGVDDGDRVRLAGKGEAGENGSPSGDLFVEVRVKPHDIFTRNGADLHMEVPVSMVSAALGDEIEIPTLDGKIKIKIAEGTQSGKMLRVRGKGVTTVQGRMQGDLICRIIVQTPVNLNNEQKELLKQLQATLGSNNSSSEAKKKGFFDKVKDDLKDLFD</sequence>
<dbReference type="CDD" id="cd10719">
    <property type="entry name" value="DnaJ_zf"/>
    <property type="match status" value="1"/>
</dbReference>
<accession>A0A448GUM4</accession>
<gene>
    <name evidence="18" type="primary">dnaJ_1</name>
    <name evidence="14" type="synonym">dnaJ</name>
    <name evidence="18" type="ORF">NCTC10297_00418</name>
</gene>
<evidence type="ECO:0000259" key="17">
    <source>
        <dbReference type="PROSITE" id="PS51188"/>
    </source>
</evidence>
<keyword evidence="3 14" id="KW-0963">Cytoplasm</keyword>
<dbReference type="Gene3D" id="2.60.260.20">
    <property type="entry name" value="Urease metallochaperone UreE, N-terminal domain"/>
    <property type="match status" value="2"/>
</dbReference>
<organism evidence="18 19">
    <name type="scientific">Moraxella cuniculi</name>
    <dbReference type="NCBI Taxonomy" id="34061"/>
    <lineage>
        <taxon>Bacteria</taxon>
        <taxon>Pseudomonadati</taxon>
        <taxon>Pseudomonadota</taxon>
        <taxon>Gammaproteobacteria</taxon>
        <taxon>Moraxellales</taxon>
        <taxon>Moraxellaceae</taxon>
        <taxon>Moraxella</taxon>
    </lineage>
</organism>
<dbReference type="SMART" id="SM00271">
    <property type="entry name" value="DnaJ"/>
    <property type="match status" value="1"/>
</dbReference>
<dbReference type="GO" id="GO:0006260">
    <property type="term" value="P:DNA replication"/>
    <property type="evidence" value="ECO:0007669"/>
    <property type="project" value="UniProtKB-KW"/>
</dbReference>
<dbReference type="EMBL" id="LR134343">
    <property type="protein sequence ID" value="VEG12491.1"/>
    <property type="molecule type" value="Genomic_DNA"/>
</dbReference>
<dbReference type="GO" id="GO:0005524">
    <property type="term" value="F:ATP binding"/>
    <property type="evidence" value="ECO:0007669"/>
    <property type="project" value="InterPro"/>
</dbReference>
<dbReference type="GO" id="GO:0008270">
    <property type="term" value="F:zinc ion binding"/>
    <property type="evidence" value="ECO:0007669"/>
    <property type="project" value="UniProtKB-UniRule"/>
</dbReference>
<keyword evidence="8 14" id="KW-0862">Zinc</keyword>
<keyword evidence="7 14" id="KW-0863">Zinc-finger</keyword>
<evidence type="ECO:0000256" key="4">
    <source>
        <dbReference type="ARBA" id="ARBA00022705"/>
    </source>
</evidence>
<evidence type="ECO:0000256" key="11">
    <source>
        <dbReference type="ARBA" id="ARBA00053423"/>
    </source>
</evidence>
<dbReference type="FunFam" id="2.10.230.10:FF:000002">
    <property type="entry name" value="Molecular chaperone DnaJ"/>
    <property type="match status" value="1"/>
</dbReference>
<keyword evidence="5 14" id="KW-0479">Metal-binding</keyword>
<feature type="binding site" evidence="14">
    <location>
        <position position="170"/>
    </location>
    <ligand>
        <name>Zn(2+)</name>
        <dbReference type="ChEBI" id="CHEBI:29105"/>
        <label>2</label>
    </ligand>
</feature>
<dbReference type="Gene3D" id="2.10.230.10">
    <property type="entry name" value="Heat shock protein DnaJ, cysteine-rich domain"/>
    <property type="match status" value="1"/>
</dbReference>
<evidence type="ECO:0000313" key="18">
    <source>
        <dbReference type="EMBL" id="VEG12491.1"/>
    </source>
</evidence>
<dbReference type="NCBIfam" id="TIGR02349">
    <property type="entry name" value="DnaJ_bact"/>
    <property type="match status" value="1"/>
</dbReference>
<feature type="repeat" description="CXXCXGXG motif" evidence="14">
    <location>
        <begin position="153"/>
        <end position="160"/>
    </location>
</feature>
<dbReference type="InterPro" id="IPR012724">
    <property type="entry name" value="DnaJ"/>
</dbReference>
<evidence type="ECO:0000256" key="10">
    <source>
        <dbReference type="ARBA" id="ARBA00023186"/>
    </source>
</evidence>
<feature type="binding site" evidence="14">
    <location>
        <position position="153"/>
    </location>
    <ligand>
        <name>Zn(2+)</name>
        <dbReference type="ChEBI" id="CHEBI:29105"/>
        <label>1</label>
    </ligand>
</feature>
<evidence type="ECO:0000256" key="8">
    <source>
        <dbReference type="ARBA" id="ARBA00022833"/>
    </source>
</evidence>
<protein>
    <recommendedName>
        <fullName evidence="13 14">Chaperone protein DnaJ</fullName>
    </recommendedName>
</protein>
<comment type="cofactor">
    <cofactor evidence="14">
        <name>Zn(2+)</name>
        <dbReference type="ChEBI" id="CHEBI:29105"/>
    </cofactor>
    <text evidence="14">Binds 2 Zn(2+) ions per monomer.</text>
</comment>
<dbReference type="Pfam" id="PF01556">
    <property type="entry name" value="DnaJ_C"/>
    <property type="match status" value="1"/>
</dbReference>
<dbReference type="GO" id="GO:0005737">
    <property type="term" value="C:cytoplasm"/>
    <property type="evidence" value="ECO:0007669"/>
    <property type="project" value="UniProtKB-SubCell"/>
</dbReference>
<dbReference type="Pfam" id="PF00226">
    <property type="entry name" value="DnaJ"/>
    <property type="match status" value="1"/>
</dbReference>
<dbReference type="OrthoDB" id="9779889at2"/>
<dbReference type="InterPro" id="IPR036869">
    <property type="entry name" value="J_dom_sf"/>
</dbReference>
<dbReference type="GO" id="GO:0051082">
    <property type="term" value="F:unfolded protein binding"/>
    <property type="evidence" value="ECO:0007669"/>
    <property type="project" value="UniProtKB-UniRule"/>
</dbReference>
<dbReference type="CDD" id="cd06257">
    <property type="entry name" value="DnaJ"/>
    <property type="match status" value="1"/>
</dbReference>
<keyword evidence="4 14" id="KW-0235">DNA replication</keyword>
<evidence type="ECO:0000256" key="12">
    <source>
        <dbReference type="ARBA" id="ARBA00061004"/>
    </source>
</evidence>
<dbReference type="FunFam" id="1.10.287.110:FF:000034">
    <property type="entry name" value="Chaperone protein DnaJ"/>
    <property type="match status" value="1"/>
</dbReference>
<dbReference type="SUPFAM" id="SSF57938">
    <property type="entry name" value="DnaJ/Hsp40 cysteine-rich domain"/>
    <property type="match status" value="1"/>
</dbReference>
<feature type="domain" description="CR-type" evidence="17">
    <location>
        <begin position="140"/>
        <end position="218"/>
    </location>
</feature>
<dbReference type="Gene3D" id="1.10.287.110">
    <property type="entry name" value="DnaJ domain"/>
    <property type="match status" value="1"/>
</dbReference>
<dbReference type="PANTHER" id="PTHR43096">
    <property type="entry name" value="DNAJ HOMOLOG 1, MITOCHONDRIAL-RELATED"/>
    <property type="match status" value="1"/>
</dbReference>
<dbReference type="GO" id="GO:0042026">
    <property type="term" value="P:protein refolding"/>
    <property type="evidence" value="ECO:0007669"/>
    <property type="project" value="TreeGrafter"/>
</dbReference>
<keyword evidence="6 14" id="KW-0677">Repeat</keyword>
<dbReference type="Pfam" id="PF00684">
    <property type="entry name" value="DnaJ_CXXCXGXG"/>
    <property type="match status" value="1"/>
</dbReference>
<evidence type="ECO:0000256" key="1">
    <source>
        <dbReference type="ARBA" id="ARBA00004496"/>
    </source>
</evidence>
<evidence type="ECO:0000256" key="9">
    <source>
        <dbReference type="ARBA" id="ARBA00023016"/>
    </source>
</evidence>
<evidence type="ECO:0000256" key="6">
    <source>
        <dbReference type="ARBA" id="ARBA00022737"/>
    </source>
</evidence>
<dbReference type="PRINTS" id="PR00625">
    <property type="entry name" value="JDOMAIN"/>
</dbReference>
<dbReference type="RefSeq" id="WP_126329738.1">
    <property type="nucleotide sequence ID" value="NZ_LR134343.1"/>
</dbReference>
<feature type="binding site" evidence="14">
    <location>
        <position position="195"/>
    </location>
    <ligand>
        <name>Zn(2+)</name>
        <dbReference type="ChEBI" id="CHEBI:29105"/>
        <label>2</label>
    </ligand>
</feature>
<feature type="repeat" description="CXXCXGXG motif" evidence="14">
    <location>
        <begin position="206"/>
        <end position="213"/>
    </location>
</feature>
<feature type="zinc finger region" description="CR-type" evidence="15">
    <location>
        <begin position="140"/>
        <end position="218"/>
    </location>
</feature>
<comment type="function">
    <text evidence="11 14">Participates actively in the response to hyperosmotic and heat shock by preventing the aggregation of stress-denatured proteins and by disaggregating proteins, also in an autonomous, DnaK-independent fashion. Unfolded proteins bind initially to DnaJ; upon interaction with the DnaJ-bound protein, DnaK hydrolyzes its bound ATP, resulting in the formation of a stable complex. GrpE releases ADP from DnaK; ATP binding to DnaK triggers the release of the substrate protein, thus completing the reaction cycle. Several rounds of ATP-dependent interactions between DnaJ, DnaK and GrpE are required for fully efficient folding. Also involved, together with DnaK and GrpE, in the DNA replication of plasmids through activation of initiation proteins.</text>
</comment>
<dbReference type="InterPro" id="IPR001305">
    <property type="entry name" value="HSP_DnaJ_Cys-rich_dom"/>
</dbReference>
<evidence type="ECO:0000256" key="15">
    <source>
        <dbReference type="PROSITE-ProRule" id="PRU00546"/>
    </source>
</evidence>
<evidence type="ECO:0000256" key="14">
    <source>
        <dbReference type="HAMAP-Rule" id="MF_01152"/>
    </source>
</evidence>
<evidence type="ECO:0000256" key="2">
    <source>
        <dbReference type="ARBA" id="ARBA00011738"/>
    </source>
</evidence>
<dbReference type="SUPFAM" id="SSF46565">
    <property type="entry name" value="Chaperone J-domain"/>
    <property type="match status" value="1"/>
</dbReference>
<feature type="binding site" evidence="14">
    <location>
        <position position="192"/>
    </location>
    <ligand>
        <name>Zn(2+)</name>
        <dbReference type="ChEBI" id="CHEBI:29105"/>
        <label>2</label>
    </ligand>
</feature>
<dbReference type="PANTHER" id="PTHR43096:SF48">
    <property type="entry name" value="CHAPERONE PROTEIN DNAJ"/>
    <property type="match status" value="1"/>
</dbReference>
<dbReference type="HAMAP" id="MF_01152">
    <property type="entry name" value="DnaJ"/>
    <property type="match status" value="1"/>
</dbReference>
<comment type="domain">
    <text evidence="14">The J domain is necessary and sufficient to stimulate DnaK ATPase activity. Zinc center 1 plays an important role in the autonomous, DnaK-independent chaperone activity of DnaJ. Zinc center 2 is essential for interaction with DnaK and for DnaJ activity.</text>
</comment>
<feature type="repeat" description="CXXCXGXG motif" evidence="14">
    <location>
        <begin position="192"/>
        <end position="199"/>
    </location>
</feature>
<evidence type="ECO:0000256" key="13">
    <source>
        <dbReference type="ARBA" id="ARBA00067609"/>
    </source>
</evidence>
<name>A0A448GUM4_9GAMM</name>
<dbReference type="GO" id="GO:0031072">
    <property type="term" value="F:heat shock protein binding"/>
    <property type="evidence" value="ECO:0007669"/>
    <property type="project" value="InterPro"/>
</dbReference>
<comment type="subcellular location">
    <subcellularLocation>
        <location evidence="1 14">Cytoplasm</location>
    </subcellularLocation>
</comment>
<dbReference type="Proteomes" id="UP000274100">
    <property type="component" value="Chromosome"/>
</dbReference>
<comment type="subunit">
    <text evidence="2 14">Homodimer.</text>
</comment>
<keyword evidence="10 14" id="KW-0143">Chaperone</keyword>
<feature type="binding site" evidence="14">
    <location>
        <position position="173"/>
    </location>
    <ligand>
        <name>Zn(2+)</name>
        <dbReference type="ChEBI" id="CHEBI:29105"/>
        <label>2</label>
    </ligand>
</feature>
<feature type="binding site" evidence="14">
    <location>
        <position position="206"/>
    </location>
    <ligand>
        <name>Zn(2+)</name>
        <dbReference type="ChEBI" id="CHEBI:29105"/>
        <label>1</label>
    </ligand>
</feature>
<evidence type="ECO:0000259" key="16">
    <source>
        <dbReference type="PROSITE" id="PS50076"/>
    </source>
</evidence>
<dbReference type="PROSITE" id="PS50076">
    <property type="entry name" value="DNAJ_2"/>
    <property type="match status" value="1"/>
</dbReference>
<dbReference type="CDD" id="cd10747">
    <property type="entry name" value="DnaJ_C"/>
    <property type="match status" value="1"/>
</dbReference>
<dbReference type="SUPFAM" id="SSF49493">
    <property type="entry name" value="HSP40/DnaJ peptide-binding domain"/>
    <property type="match status" value="2"/>
</dbReference>
<dbReference type="InterPro" id="IPR002939">
    <property type="entry name" value="DnaJ_C"/>
</dbReference>
<reference evidence="18 19" key="1">
    <citation type="submission" date="2018-12" db="EMBL/GenBank/DDBJ databases">
        <authorList>
            <consortium name="Pathogen Informatics"/>
        </authorList>
    </citation>
    <scope>NUCLEOTIDE SEQUENCE [LARGE SCALE GENOMIC DNA]</scope>
    <source>
        <strain evidence="18 19">NCTC10297</strain>
    </source>
</reference>
<dbReference type="InterPro" id="IPR036410">
    <property type="entry name" value="HSP_DnaJ_Cys-rich_dom_sf"/>
</dbReference>
<feature type="domain" description="J" evidence="16">
    <location>
        <begin position="4"/>
        <end position="69"/>
    </location>
</feature>
<evidence type="ECO:0000256" key="7">
    <source>
        <dbReference type="ARBA" id="ARBA00022771"/>
    </source>
</evidence>
<evidence type="ECO:0000313" key="19">
    <source>
        <dbReference type="Proteomes" id="UP000274100"/>
    </source>
</evidence>
<evidence type="ECO:0000256" key="5">
    <source>
        <dbReference type="ARBA" id="ARBA00022723"/>
    </source>
</evidence>
<proteinExistence type="inferred from homology"/>
<dbReference type="PROSITE" id="PS51188">
    <property type="entry name" value="ZF_CR"/>
    <property type="match status" value="1"/>
</dbReference>
<feature type="binding site" evidence="14">
    <location>
        <position position="209"/>
    </location>
    <ligand>
        <name>Zn(2+)</name>
        <dbReference type="ChEBI" id="CHEBI:29105"/>
        <label>1</label>
    </ligand>
</feature>
<dbReference type="AlphaFoldDB" id="A0A448GUM4"/>
<feature type="repeat" description="CXXCXGXG motif" evidence="14">
    <location>
        <begin position="170"/>
        <end position="177"/>
    </location>
</feature>
<dbReference type="InterPro" id="IPR008971">
    <property type="entry name" value="HSP40/DnaJ_pept-bd"/>
</dbReference>